<dbReference type="SUPFAM" id="SSF52777">
    <property type="entry name" value="CoA-dependent acyltransferases"/>
    <property type="match status" value="4"/>
</dbReference>
<keyword evidence="4" id="KW-0175">Coiled coil</keyword>
<name>A0ABV9HZP3_9FLAO</name>
<feature type="coiled-coil region" evidence="4">
    <location>
        <begin position="1955"/>
        <end position="1982"/>
    </location>
</feature>
<dbReference type="Pfam" id="PF18563">
    <property type="entry name" value="TubC_N"/>
    <property type="match status" value="1"/>
</dbReference>
<dbReference type="SUPFAM" id="SSF56801">
    <property type="entry name" value="Acetyl-CoA synthetase-like"/>
    <property type="match status" value="2"/>
</dbReference>
<dbReference type="InterPro" id="IPR025110">
    <property type="entry name" value="AMP-bd_C"/>
</dbReference>
<keyword evidence="2" id="KW-0596">Phosphopantetheine</keyword>
<dbReference type="Gene3D" id="1.10.1200.10">
    <property type="entry name" value="ACP-like"/>
    <property type="match status" value="2"/>
</dbReference>
<dbReference type="Gene3D" id="2.30.38.10">
    <property type="entry name" value="Luciferase, Domain 3"/>
    <property type="match status" value="1"/>
</dbReference>
<evidence type="ECO:0000313" key="7">
    <source>
        <dbReference type="Proteomes" id="UP001596043"/>
    </source>
</evidence>
<dbReference type="InterPro" id="IPR020845">
    <property type="entry name" value="AMP-binding_CS"/>
</dbReference>
<dbReference type="InterPro" id="IPR010071">
    <property type="entry name" value="AA_adenyl_dom"/>
</dbReference>
<dbReference type="Gene3D" id="3.30.559.30">
    <property type="entry name" value="Nonribosomal peptide synthetase, condensation domain"/>
    <property type="match status" value="2"/>
</dbReference>
<dbReference type="PROSITE" id="PS00012">
    <property type="entry name" value="PHOSPHOPANTETHEINE"/>
    <property type="match status" value="1"/>
</dbReference>
<dbReference type="Pfam" id="PF00550">
    <property type="entry name" value="PP-binding"/>
    <property type="match status" value="2"/>
</dbReference>
<sequence length="2153" mass="246310">MITHLIHKLQSLKIGLKIVNGSLKINAPKGTLTSEIIDEIKEHKSELIELLSSLESIPKAPNKDYYALTSSQQRLWTLSQFETSNIAYNIFYAFEFTGTVIIEKLSLAFTKLIQRHESLRTIFKEDADGVLGQYIIPQEIYTSELRYTDMSTFESDTILEAHINTFRQHIFNLQVGPLFIGEIVSVSKDRYILMFNMHHIIGDGWSMEILTREFIEFYNTLMSGKEIVFPELPIQYKDYSEWQHSTTRQKKIENTRTFWLDTFSGELPLLELPFSKVRPQIKTYHGSGVDHLFSKELTFQLNKFAQQKGVTLFMVLMASINGLLSRYTNTRDIILGTPVAGREHSDLENQVGLYLNTLAIRTKFEKDISFEELLTIQKDTLLDAYSHQDYPFDSLVEELDIKRDISRSALFDVLVVFQNQQKVVTPYDDLILDDLKVTPYQKIEKSFSKFDLSFAFIEVEEQLLLQIEYNTDLYELEFIERLRVHLENFLAKAIKVSKEKVTKINYLTPAEESQLLIEFNETANDYPNKTIVESFVLQAKKTPEAVAIIFGNKELTYKELDVVSNQLAQYLLSNYDLKKEDLIAVKLDRSEWLVISLLAVLKTGCAYVPVDPGYPEERISFIEQDCNSKVTIDEDELASFSKNKLISSELPEIVINPENLAYVIYTSGSTGKPKGVMIEHGSLSNLCFWHIETYNLDAFSRGSLYAGIGFDASVWEIYPYLVSGGSLYPISDSVIRYDVHSLAGFLNENKITHAYLPTKICEELSVQNIALDGTKILTGGEALSLSQKATHLKIYNNYGPSENTVVTTSFDLQNRLGESIPIGTPISNTQIYIVSEEEGLQPLGVIGEICISGLGLSRGYLNQPELTAEKFVVNRFRESGKLYKTGDLGKWLSNGMIEFCGRKDNQVKIRGYRVELGEIENILKDVKSIDQAVVIDVDIEGDKALAAYYVSDEEIDRQILRSALRSKLPDYMIPSYYVAVKRIPLTSNGKLDNTALPEITQEDLIRNEYVAPTNEFEEQLVVIWKEVLGAEKISIEDDLFSLGGHSLILTKLINEYNKNFEVNLNIKDLYQHTTLVSHADLIAKSSKQKFNKIETLEPQEYYDVSPTQLRFWLLYKIEGRSIEFNMHNRVEWIPEVNIKIFQQSLNELIGRHEMLRTVFLEKDGVPKQKVLEPTPIKCPVYKVDEIEQASKDVFDKEFNFEVFPLFKIALLETKNGYDILYNQHHIISDGWSMGVIFRDLMAIYNSRIDGKEPEVPKLDIQYKEFAHWQNQIITNESLSTQEDYWSTKLSGSLPYLQLPADYDRNSKSDTTVSGYHTIFLNEELKNKIDAVTRVHKVSVFSLFVASVNILLNRLTSEKDIILGIPVANRNHYQLKNVVGCFLNTLMLRNQLDKESSFKDFLHSTHETLISGLVNQDYPFEHLLEKLGVQSLQSNFPMSPIFLNMLDFDLKSDNDIKDFSSIQGEFNTPPKFEIEFYFKSYANSYCINCVYDKGLFAEESIQYWIEEYVSILNQAIDNTSQSIKDISVFKKFLYEEEDPVPTNDFQFFEDQEVYQSIISRFEKQVCKTPEAVAIGIKNTSVTYRTLNNNANKVANDIINKVATGHHRIALLIDKKDIAVLTMLATLKTGNAYVPIDTNYPLNRIKYMLEDSNVDLILCTSDTQQLANDLSSSLPDMKIMVVSSEKDIDDIPNLNIKIDPFTEAYILYTSGSTGNPKGVIQNHRNVLHFIRVYTNNIHLSEKDIVSLLPTYSFDASVKDIYGALLNGAKLSIYNLHEYDALTNLSNWLVSEKITILHMVPTVYRYFLKGVSEGTVFENVRIIDMGGEACHALDFEYFKKHFKKGALFINDYGPTESTITLQKFLSHDSILNNNNIPLGKPVLNTTAYLLDENDNELGVYQEGEIVYKSDYLSLGYLNKDEQTKKVFKKDPVTSDGRVYYSGDIGRLLPNGEIEFIRRKDTQVKLNGLRIELAEIERKLESINAVSEAVVLLKEFKGSQYLTAYIRKQIEIDKAEIKKILTSELPQFMIPGVYKFIEFFPLTPTGKIDKKSLPEIKSEDFVKQEYVAPTTDIEKRLVEVWEEVLGIKKVGITDDFFGLGGNSLKAMHLIFKIKKEFNAQFNIQQVFVNPTIAFLAISVENTIWTSQYKKDLKKIVI</sequence>
<accession>A0ABV9HZP3</accession>
<dbReference type="InterPro" id="IPR001242">
    <property type="entry name" value="Condensation_dom"/>
</dbReference>
<feature type="domain" description="Carrier" evidence="5">
    <location>
        <begin position="1011"/>
        <end position="1086"/>
    </location>
</feature>
<dbReference type="InterPro" id="IPR045851">
    <property type="entry name" value="AMP-bd_C_sf"/>
</dbReference>
<keyword evidence="3" id="KW-0597">Phosphoprotein</keyword>
<dbReference type="Proteomes" id="UP001596043">
    <property type="component" value="Unassembled WGS sequence"/>
</dbReference>
<comment type="cofactor">
    <cofactor evidence="1">
        <name>pantetheine 4'-phosphate</name>
        <dbReference type="ChEBI" id="CHEBI:47942"/>
    </cofactor>
</comment>
<evidence type="ECO:0000313" key="6">
    <source>
        <dbReference type="EMBL" id="MFC4634986.1"/>
    </source>
</evidence>
<dbReference type="PANTHER" id="PTHR45527:SF1">
    <property type="entry name" value="FATTY ACID SYNTHASE"/>
    <property type="match status" value="1"/>
</dbReference>
<dbReference type="PROSITE" id="PS00455">
    <property type="entry name" value="AMP_BINDING"/>
    <property type="match status" value="2"/>
</dbReference>
<dbReference type="InterPro" id="IPR009081">
    <property type="entry name" value="PP-bd_ACP"/>
</dbReference>
<dbReference type="InterPro" id="IPR044894">
    <property type="entry name" value="TubC_N_sf"/>
</dbReference>
<dbReference type="Pfam" id="PF13193">
    <property type="entry name" value="AMP-binding_C"/>
    <property type="match status" value="1"/>
</dbReference>
<dbReference type="InterPro" id="IPR006162">
    <property type="entry name" value="Ppantetheine_attach_site"/>
</dbReference>
<comment type="caution">
    <text evidence="6">The sequence shown here is derived from an EMBL/GenBank/DDBJ whole genome shotgun (WGS) entry which is preliminary data.</text>
</comment>
<dbReference type="InterPro" id="IPR042099">
    <property type="entry name" value="ANL_N_sf"/>
</dbReference>
<gene>
    <name evidence="6" type="ORF">ACFO3O_13780</name>
</gene>
<dbReference type="InterPro" id="IPR000873">
    <property type="entry name" value="AMP-dep_synth/lig_dom"/>
</dbReference>
<dbReference type="Pfam" id="PF00501">
    <property type="entry name" value="AMP-binding"/>
    <property type="match status" value="2"/>
</dbReference>
<dbReference type="InterPro" id="IPR023213">
    <property type="entry name" value="CAT-like_dom_sf"/>
</dbReference>
<reference evidence="7" key="1">
    <citation type="journal article" date="2019" name="Int. J. Syst. Evol. Microbiol.">
        <title>The Global Catalogue of Microorganisms (GCM) 10K type strain sequencing project: providing services to taxonomists for standard genome sequencing and annotation.</title>
        <authorList>
            <consortium name="The Broad Institute Genomics Platform"/>
            <consortium name="The Broad Institute Genome Sequencing Center for Infectious Disease"/>
            <person name="Wu L."/>
            <person name="Ma J."/>
        </authorList>
    </citation>
    <scope>NUCLEOTIDE SEQUENCE [LARGE SCALE GENOMIC DNA]</scope>
    <source>
        <strain evidence="7">YJ-61-S</strain>
    </source>
</reference>
<organism evidence="6 7">
    <name type="scientific">Dokdonia ponticola</name>
    <dbReference type="NCBI Taxonomy" id="2041041"/>
    <lineage>
        <taxon>Bacteria</taxon>
        <taxon>Pseudomonadati</taxon>
        <taxon>Bacteroidota</taxon>
        <taxon>Flavobacteriia</taxon>
        <taxon>Flavobacteriales</taxon>
        <taxon>Flavobacteriaceae</taxon>
        <taxon>Dokdonia</taxon>
    </lineage>
</organism>
<protein>
    <submittedName>
        <fullName evidence="6">Amino acid adenylation domain-containing protein</fullName>
    </submittedName>
</protein>
<dbReference type="Gene3D" id="3.40.50.980">
    <property type="match status" value="2"/>
</dbReference>
<evidence type="ECO:0000259" key="5">
    <source>
        <dbReference type="PROSITE" id="PS50075"/>
    </source>
</evidence>
<evidence type="ECO:0000256" key="3">
    <source>
        <dbReference type="ARBA" id="ARBA00022553"/>
    </source>
</evidence>
<evidence type="ECO:0000256" key="4">
    <source>
        <dbReference type="SAM" id="Coils"/>
    </source>
</evidence>
<dbReference type="InterPro" id="IPR041464">
    <property type="entry name" value="TubC_N"/>
</dbReference>
<evidence type="ECO:0000256" key="1">
    <source>
        <dbReference type="ARBA" id="ARBA00001957"/>
    </source>
</evidence>
<dbReference type="CDD" id="cd05930">
    <property type="entry name" value="A_NRPS"/>
    <property type="match status" value="2"/>
</dbReference>
<dbReference type="NCBIfam" id="TIGR01733">
    <property type="entry name" value="AA-adenyl-dom"/>
    <property type="match status" value="2"/>
</dbReference>
<dbReference type="Gene3D" id="3.30.300.30">
    <property type="match status" value="2"/>
</dbReference>
<dbReference type="Gene3D" id="3.40.50.12780">
    <property type="entry name" value="N-terminal domain of ligase-like"/>
    <property type="match status" value="1"/>
</dbReference>
<dbReference type="Gene3D" id="1.10.10.1830">
    <property type="entry name" value="Non-ribosomal peptide synthase, adenylation domain"/>
    <property type="match status" value="1"/>
</dbReference>
<dbReference type="InterPro" id="IPR036736">
    <property type="entry name" value="ACP-like_sf"/>
</dbReference>
<dbReference type="PANTHER" id="PTHR45527">
    <property type="entry name" value="NONRIBOSOMAL PEPTIDE SYNTHETASE"/>
    <property type="match status" value="1"/>
</dbReference>
<dbReference type="PROSITE" id="PS50075">
    <property type="entry name" value="CARRIER"/>
    <property type="match status" value="2"/>
</dbReference>
<proteinExistence type="predicted"/>
<dbReference type="Pfam" id="PF00668">
    <property type="entry name" value="Condensation"/>
    <property type="match status" value="2"/>
</dbReference>
<dbReference type="CDD" id="cd19531">
    <property type="entry name" value="LCL_NRPS-like"/>
    <property type="match status" value="2"/>
</dbReference>
<keyword evidence="7" id="KW-1185">Reference proteome</keyword>
<evidence type="ECO:0000256" key="2">
    <source>
        <dbReference type="ARBA" id="ARBA00022450"/>
    </source>
</evidence>
<dbReference type="Gene3D" id="3.30.559.10">
    <property type="entry name" value="Chloramphenicol acetyltransferase-like domain"/>
    <property type="match status" value="2"/>
</dbReference>
<dbReference type="RefSeq" id="WP_379979769.1">
    <property type="nucleotide sequence ID" value="NZ_JBHSFV010000008.1"/>
</dbReference>
<feature type="domain" description="Carrier" evidence="5">
    <location>
        <begin position="2064"/>
        <end position="2139"/>
    </location>
</feature>
<dbReference type="EMBL" id="JBHSFV010000008">
    <property type="protein sequence ID" value="MFC4634986.1"/>
    <property type="molecule type" value="Genomic_DNA"/>
</dbReference>
<dbReference type="NCBIfam" id="NF003417">
    <property type="entry name" value="PRK04813.1"/>
    <property type="match status" value="2"/>
</dbReference>
<dbReference type="SUPFAM" id="SSF47336">
    <property type="entry name" value="ACP-like"/>
    <property type="match status" value="2"/>
</dbReference>